<evidence type="ECO:0000313" key="2">
    <source>
        <dbReference type="Proteomes" id="UP000587070"/>
    </source>
</evidence>
<keyword evidence="1" id="KW-0378">Hydrolase</keyword>
<keyword evidence="2" id="KW-1185">Reference proteome</keyword>
<name>A0A840G3H7_RHOTE</name>
<reference evidence="1 2" key="1">
    <citation type="submission" date="2020-08" db="EMBL/GenBank/DDBJ databases">
        <title>Genome sequencing of Purple Non-Sulfur Bacteria from various extreme environments.</title>
        <authorList>
            <person name="Mayer M."/>
        </authorList>
    </citation>
    <scope>NUCLEOTIDE SEQUENCE [LARGE SCALE GENOMIC DNA]</scope>
    <source>
        <strain evidence="1 2">2761</strain>
    </source>
</reference>
<organism evidence="1 2">
    <name type="scientific">Rhodocyclus tenuis</name>
    <name type="common">Rhodospirillum tenue</name>
    <dbReference type="NCBI Taxonomy" id="1066"/>
    <lineage>
        <taxon>Bacteria</taxon>
        <taxon>Pseudomonadati</taxon>
        <taxon>Pseudomonadota</taxon>
        <taxon>Betaproteobacteria</taxon>
        <taxon>Rhodocyclales</taxon>
        <taxon>Rhodocyclaceae</taxon>
        <taxon>Rhodocyclus</taxon>
    </lineage>
</organism>
<dbReference type="InterPro" id="IPR019734">
    <property type="entry name" value="TPR_rpt"/>
</dbReference>
<dbReference type="InterPro" id="IPR011990">
    <property type="entry name" value="TPR-like_helical_dom_sf"/>
</dbReference>
<dbReference type="Gene3D" id="1.25.40.10">
    <property type="entry name" value="Tetratricopeptide repeat domain"/>
    <property type="match status" value="1"/>
</dbReference>
<dbReference type="Pfam" id="PF14559">
    <property type="entry name" value="TPR_19"/>
    <property type="match status" value="1"/>
</dbReference>
<gene>
    <name evidence="1" type="ORF">GGD90_000210</name>
</gene>
<dbReference type="OrthoDB" id="8421013at2"/>
<dbReference type="GO" id="GO:0006508">
    <property type="term" value="P:proteolysis"/>
    <property type="evidence" value="ECO:0007669"/>
    <property type="project" value="UniProtKB-KW"/>
</dbReference>
<sequence>MDEQRIRQLEQLLGGARDGALLRYSLGAALLAAGDAVAAVRRLREAIERDETHSASWKLLGRALAETGQSEAALNAFRRGVDAAAARGDVQAVKEMRVFARRLEKTLAAAASAAQ</sequence>
<dbReference type="EMBL" id="JACIGE010000001">
    <property type="protein sequence ID" value="MBB4245861.1"/>
    <property type="molecule type" value="Genomic_DNA"/>
</dbReference>
<dbReference type="AlphaFoldDB" id="A0A840G3H7"/>
<proteinExistence type="predicted"/>
<accession>A0A840G3H7</accession>
<dbReference type="SMART" id="SM00028">
    <property type="entry name" value="TPR"/>
    <property type="match status" value="2"/>
</dbReference>
<dbReference type="RefSeq" id="WP_153115130.1">
    <property type="nucleotide sequence ID" value="NZ_JACIGE010000001.1"/>
</dbReference>
<dbReference type="Proteomes" id="UP000587070">
    <property type="component" value="Unassembled WGS sequence"/>
</dbReference>
<keyword evidence="1" id="KW-0645">Protease</keyword>
<comment type="caution">
    <text evidence="1">The sequence shown here is derived from an EMBL/GenBank/DDBJ whole genome shotgun (WGS) entry which is preliminary data.</text>
</comment>
<dbReference type="SUPFAM" id="SSF48452">
    <property type="entry name" value="TPR-like"/>
    <property type="match status" value="1"/>
</dbReference>
<protein>
    <submittedName>
        <fullName evidence="1">Putative Zn-dependent protease</fullName>
    </submittedName>
</protein>
<dbReference type="GO" id="GO:0008233">
    <property type="term" value="F:peptidase activity"/>
    <property type="evidence" value="ECO:0007669"/>
    <property type="project" value="UniProtKB-KW"/>
</dbReference>
<evidence type="ECO:0000313" key="1">
    <source>
        <dbReference type="EMBL" id="MBB4245861.1"/>
    </source>
</evidence>